<protein>
    <submittedName>
        <fullName evidence="3">Upregulator of cell proliferation</fullName>
    </submittedName>
</protein>
<feature type="non-terminal residue" evidence="3">
    <location>
        <position position="1"/>
    </location>
</feature>
<keyword evidence="4" id="KW-1185">Reference proteome</keyword>
<comment type="similarity">
    <text evidence="1">Belongs to the TRAFAC class dynamin-like GTPase superfamily. Very large inducible GTPase (VLIG) family.</text>
</comment>
<evidence type="ECO:0000313" key="3">
    <source>
        <dbReference type="EMBL" id="KAG6925033.1"/>
    </source>
</evidence>
<gene>
    <name evidence="3" type="ORF">G0U57_015666</name>
</gene>
<dbReference type="InterPro" id="IPR030383">
    <property type="entry name" value="G_VLIG_dom"/>
</dbReference>
<evidence type="ECO:0000259" key="2">
    <source>
        <dbReference type="PROSITE" id="PS51717"/>
    </source>
</evidence>
<dbReference type="PANTHER" id="PTHR14819">
    <property type="entry name" value="GTP-BINDING"/>
    <property type="match status" value="1"/>
</dbReference>
<dbReference type="InterPro" id="IPR027417">
    <property type="entry name" value="P-loop_NTPase"/>
</dbReference>
<dbReference type="Gene3D" id="3.40.50.300">
    <property type="entry name" value="P-loop containing nucleotide triphosphate hydrolases"/>
    <property type="match status" value="1"/>
</dbReference>
<evidence type="ECO:0000256" key="1">
    <source>
        <dbReference type="ARBA" id="ARBA00006828"/>
    </source>
</evidence>
<dbReference type="Proteomes" id="UP000765507">
    <property type="component" value="Unassembled WGS sequence"/>
</dbReference>
<organism evidence="3 4">
    <name type="scientific">Chelydra serpentina</name>
    <name type="common">Snapping turtle</name>
    <name type="synonym">Testudo serpentina</name>
    <dbReference type="NCBI Taxonomy" id="8475"/>
    <lineage>
        <taxon>Eukaryota</taxon>
        <taxon>Metazoa</taxon>
        <taxon>Chordata</taxon>
        <taxon>Craniata</taxon>
        <taxon>Vertebrata</taxon>
        <taxon>Euteleostomi</taxon>
        <taxon>Archelosauria</taxon>
        <taxon>Testudinata</taxon>
        <taxon>Testudines</taxon>
        <taxon>Cryptodira</taxon>
        <taxon>Durocryptodira</taxon>
        <taxon>Americhelydia</taxon>
        <taxon>Chelydroidea</taxon>
        <taxon>Chelydridae</taxon>
        <taxon>Chelydra</taxon>
    </lineage>
</organism>
<dbReference type="InterPro" id="IPR052986">
    <property type="entry name" value="VLIG_GTPase"/>
</dbReference>
<dbReference type="Pfam" id="PF25974">
    <property type="entry name" value="URGCP_9th"/>
    <property type="match status" value="1"/>
</dbReference>
<dbReference type="GO" id="GO:0005525">
    <property type="term" value="F:GTP binding"/>
    <property type="evidence" value="ECO:0007669"/>
    <property type="project" value="InterPro"/>
</dbReference>
<feature type="non-terminal residue" evidence="3">
    <location>
        <position position="1369"/>
    </location>
</feature>
<dbReference type="PROSITE" id="PS51717">
    <property type="entry name" value="G_VLIG"/>
    <property type="match status" value="1"/>
</dbReference>
<dbReference type="PANTHER" id="PTHR14819:SF9">
    <property type="entry name" value="UP-REGULATOR OF CELL PROLIFERATION-LIKE"/>
    <property type="match status" value="1"/>
</dbReference>
<evidence type="ECO:0000313" key="4">
    <source>
        <dbReference type="Proteomes" id="UP000765507"/>
    </source>
</evidence>
<dbReference type="InterPro" id="IPR057365">
    <property type="entry name" value="URGCP"/>
</dbReference>
<comment type="caution">
    <text evidence="3">The sequence shown here is derived from an EMBL/GenBank/DDBJ whole genome shotgun (WGS) entry which is preliminary data.</text>
</comment>
<dbReference type="SUPFAM" id="SSF52540">
    <property type="entry name" value="P-loop containing nucleoside triphosphate hydrolases"/>
    <property type="match status" value="1"/>
</dbReference>
<sequence length="1369" mass="157909">ERRRATQGVLEKLNLEQYRSRQLRLRDLQEISPESRETWAPTTLGDLPWHFLRKVMALNGTARNTRLVHGAIDDQETNEEQEVHTDSNTLSLSNMDSSNSLHPLDVLCAVLLCSDSFLQQEILSKMSMCQFALPLLLPALDTPKCTLMLWAMRDIVRRWRLHSLAESRGFREENLVLTKMPTISFVRMGSCSFSKSKLLNDILSPSQQHHNFFIHRDMESGNLPREIADGLAEISWYFPAGKESPDLFPEPIAVTNLRGDIESHWLQFCFLTEVSSAVFIVTESINERQYALLSSLQGSATKYYFIFNCKVEKPEETLGFLYKLESVLKLDKLHVLMREDTLNQAQFVEKLQFTIGSLMESSLKRTSVADTATMARELGIRVDEDHEECQSASKRVAGITAEIKDVAKYKRDMLRLPGDRGKMLAKAEKQLCRMQWQGDVAPGLQASQQREEWLDLQDKWELTEGMVKFITGLGKLSQVETHYFLKWMKYHLGHIAQGNLSSLQADYKEKCHARGEDPQHGAELHEPISSGSLGVEHFMRGLGQFYEAECAMVKAGKKLKTQRQLIHLPGIAADLMLEGFPLELIDGDVSNIPLQWVTDVLTQLHAKLGGRSKMLVLTVLGGQSTGKSTLLNTMFGLQFAVSSGRCTRGAFMSVIKVAENFRQELGCDFILVIDTEGLKAPELAMLEDSYQRDNELATLVIGLSDITIINMALENATDMTRVLQMTLDTLLKMKKIRQHPNCQFVHQNVSDVSAHEQNTGDWYQLLETLDEMTIAAACKEKGIRKTKCPGTIYNDAEKHNWYIPGLWHGVPPMAPVNMRYSESVFELKKYLFEFMRRYSSNKLLKDIPQFSEWVRSLWNAIKHSNSTFSLRNSFVARTYNQLFTKYSEWEWDFRKEMHLWVSEQETLIQNQPQAELDHVALRRLKHETWQKLQQEERRLLDCLQKYIESGAANVLLTGNYREDFIRSTNGLTKELRRYWFRKCEEVFDNQSSPERLNHQIQAMNMKTMKGKADTFQKGIRVFCEECLRPALVDYVNRMLGIKIVDNFRNSAQATGYGNRSFFQFWLLTRLLEEMNFDGYVKYINNYEEFAKTWIWTHLLDHYKETRGVEDLERALLSTVIKKIRDALKKAKTQTDFLGSFFKYLQRDLVISRDSLARMQLIITSQFPTAVQDFLPALEQTILSQFKDLDVESKLSILPLKPQEEIFKRMFGCGKCCPFCKVPCEAEGTDHKMHFASIHRPQGLMKPKSVFLPCWEHDPKLDYSPCYSGWLIKDSHVHIGYRHCFREDNNVLCCRSPADSSYKISNYWKFVFKEFNQQFAREYGTKPADLPRDWGNITQEQALKSLEEAFEGAISMPGQNWLQVVQKKPK</sequence>
<dbReference type="EMBL" id="JAHGAV010000492">
    <property type="protein sequence ID" value="KAG6925033.1"/>
    <property type="molecule type" value="Genomic_DNA"/>
</dbReference>
<dbReference type="InterPro" id="IPR058641">
    <property type="entry name" value="GVIN1_dom"/>
</dbReference>
<proteinExistence type="inferred from homology"/>
<feature type="domain" description="VLIG-type G" evidence="2">
    <location>
        <begin position="611"/>
        <end position="855"/>
    </location>
</feature>
<dbReference type="Pfam" id="PF25683">
    <property type="entry name" value="URGCP_GTPase"/>
    <property type="match status" value="1"/>
</dbReference>
<reference evidence="3 4" key="1">
    <citation type="journal article" date="2020" name="G3 (Bethesda)">
        <title>Draft Genome of the Common Snapping Turtle, Chelydra serpentina, a Model for Phenotypic Plasticity in Reptiles.</title>
        <authorList>
            <person name="Das D."/>
            <person name="Singh S.K."/>
            <person name="Bierstedt J."/>
            <person name="Erickson A."/>
            <person name="Galli G.L.J."/>
            <person name="Crossley D.A. 2nd"/>
            <person name="Rhen T."/>
        </authorList>
    </citation>
    <scope>NUCLEOTIDE SEQUENCE [LARGE SCALE GENOMIC DNA]</scope>
    <source>
        <strain evidence="3">KW</strain>
    </source>
</reference>
<dbReference type="Pfam" id="PF25496">
    <property type="entry name" value="URGCP"/>
    <property type="match status" value="1"/>
</dbReference>
<dbReference type="OrthoDB" id="1597724at2759"/>
<accession>A0A8T1S902</accession>
<name>A0A8T1S902_CHESE</name>